<keyword evidence="2" id="KW-0862">Zinc</keyword>
<dbReference type="InterPro" id="IPR052360">
    <property type="entry name" value="Transcr_Regulatory_Proteins"/>
</dbReference>
<evidence type="ECO:0000256" key="5">
    <source>
        <dbReference type="ARBA" id="ARBA00023163"/>
    </source>
</evidence>
<evidence type="ECO:0000256" key="2">
    <source>
        <dbReference type="ARBA" id="ARBA00022833"/>
    </source>
</evidence>
<evidence type="ECO:0000256" key="1">
    <source>
        <dbReference type="ARBA" id="ARBA00022723"/>
    </source>
</evidence>
<gene>
    <name evidence="7" type="ORF">HMPREF1541_10037</name>
</gene>
<dbReference type="PANTHER" id="PTHR36206">
    <property type="entry name" value="ASPERCRYPTIN BIOSYNTHESIS CLUSTER-SPECIFIC TRANSCRIPTION REGULATOR ATNN-RELATED"/>
    <property type="match status" value="1"/>
</dbReference>
<dbReference type="GO" id="GO:0003677">
    <property type="term" value="F:DNA binding"/>
    <property type="evidence" value="ECO:0007669"/>
    <property type="project" value="UniProtKB-KW"/>
</dbReference>
<dbReference type="AlphaFoldDB" id="W2S936"/>
<dbReference type="OrthoDB" id="2593732at2759"/>
<dbReference type="STRING" id="1220924.W2S936"/>
<reference evidence="7 8" key="1">
    <citation type="submission" date="2013-03" db="EMBL/GenBank/DDBJ databases">
        <title>The Genome Sequence of Phialophora europaea CBS 101466.</title>
        <authorList>
            <consortium name="The Broad Institute Genomics Platform"/>
            <person name="Cuomo C."/>
            <person name="de Hoog S."/>
            <person name="Gorbushina A."/>
            <person name="Walker B."/>
            <person name="Young S.K."/>
            <person name="Zeng Q."/>
            <person name="Gargeya S."/>
            <person name="Fitzgerald M."/>
            <person name="Haas B."/>
            <person name="Abouelleil A."/>
            <person name="Allen A.W."/>
            <person name="Alvarado L."/>
            <person name="Arachchi H.M."/>
            <person name="Berlin A.M."/>
            <person name="Chapman S.B."/>
            <person name="Gainer-Dewar J."/>
            <person name="Goldberg J."/>
            <person name="Griggs A."/>
            <person name="Gujja S."/>
            <person name="Hansen M."/>
            <person name="Howarth C."/>
            <person name="Imamovic A."/>
            <person name="Ireland A."/>
            <person name="Larimer J."/>
            <person name="McCowan C."/>
            <person name="Murphy C."/>
            <person name="Pearson M."/>
            <person name="Poon T.W."/>
            <person name="Priest M."/>
            <person name="Roberts A."/>
            <person name="Saif S."/>
            <person name="Shea T."/>
            <person name="Sisk P."/>
            <person name="Sykes S."/>
            <person name="Wortman J."/>
            <person name="Nusbaum C."/>
            <person name="Birren B."/>
        </authorList>
    </citation>
    <scope>NUCLEOTIDE SEQUENCE [LARGE SCALE GENOMIC DNA]</scope>
    <source>
        <strain evidence="7 8">CBS 101466</strain>
    </source>
</reference>
<proteinExistence type="predicted"/>
<dbReference type="GeneID" id="19977376"/>
<keyword evidence="1" id="KW-0479">Metal-binding</keyword>
<evidence type="ECO:0000313" key="7">
    <source>
        <dbReference type="EMBL" id="ETN45160.1"/>
    </source>
</evidence>
<evidence type="ECO:0000256" key="6">
    <source>
        <dbReference type="ARBA" id="ARBA00023242"/>
    </source>
</evidence>
<dbReference type="Proteomes" id="UP000030752">
    <property type="component" value="Unassembled WGS sequence"/>
</dbReference>
<keyword evidence="4" id="KW-0238">DNA-binding</keyword>
<accession>W2S936</accession>
<dbReference type="GO" id="GO:0046872">
    <property type="term" value="F:metal ion binding"/>
    <property type="evidence" value="ECO:0007669"/>
    <property type="project" value="UniProtKB-KW"/>
</dbReference>
<keyword evidence="3" id="KW-0805">Transcription regulation</keyword>
<sequence>MMVMVDLSPGLDPAERRSLGFYRERTTARLRSFKELSFWDGVVLQCSQAEESVRRMVIAIAALHEDVSTGERLVVHRPCVLALEEYSKAISRVIHYGNSMDTGTVLLTMVLFMFFESILGHPLSATNHLSAAVQVYSNLDLGKHSPLIGDTIRPILHRLRSTAVALDTPQFPGLYVVSPKTSIDRIHCLNDVDREIGILIGRISDLSRSLSILHAAAKQPFVEELEHHLKLWKAAYEQYLACETRECDCDVGHARLAALYLNTQSTIATIRIHSEPFCEGITLDQHHLSGLRHLVATCHRIIQDLDQRGPSILESFVECLGFELDLGPILSFVLMHCEVYSIRRSALDVLRIWCETYSCRADAILPDLDVLDDVMLMMHACGHNEAPTLHIPAAGIPDIGAV</sequence>
<dbReference type="HOGENOM" id="CLU_685150_0_0_1"/>
<evidence type="ECO:0000256" key="4">
    <source>
        <dbReference type="ARBA" id="ARBA00023125"/>
    </source>
</evidence>
<keyword evidence="5" id="KW-0804">Transcription</keyword>
<dbReference type="EMBL" id="KB822713">
    <property type="protein sequence ID" value="ETN45160.1"/>
    <property type="molecule type" value="Genomic_DNA"/>
</dbReference>
<dbReference type="VEuPathDB" id="FungiDB:HMPREF1541_10037"/>
<keyword evidence="8" id="KW-1185">Reference proteome</keyword>
<evidence type="ECO:0000256" key="3">
    <source>
        <dbReference type="ARBA" id="ARBA00023015"/>
    </source>
</evidence>
<dbReference type="InParanoid" id="W2S936"/>
<protein>
    <submittedName>
        <fullName evidence="7">Uncharacterized protein</fullName>
    </submittedName>
</protein>
<evidence type="ECO:0000313" key="8">
    <source>
        <dbReference type="Proteomes" id="UP000030752"/>
    </source>
</evidence>
<keyword evidence="6" id="KW-0539">Nucleus</keyword>
<organism evidence="7 8">
    <name type="scientific">Cyphellophora europaea (strain CBS 101466)</name>
    <name type="common">Phialophora europaea</name>
    <dbReference type="NCBI Taxonomy" id="1220924"/>
    <lineage>
        <taxon>Eukaryota</taxon>
        <taxon>Fungi</taxon>
        <taxon>Dikarya</taxon>
        <taxon>Ascomycota</taxon>
        <taxon>Pezizomycotina</taxon>
        <taxon>Eurotiomycetes</taxon>
        <taxon>Chaetothyriomycetidae</taxon>
        <taxon>Chaetothyriales</taxon>
        <taxon>Cyphellophoraceae</taxon>
        <taxon>Cyphellophora</taxon>
    </lineage>
</organism>
<name>W2S936_CYPE1</name>
<dbReference type="PANTHER" id="PTHR36206:SF4">
    <property type="entry name" value="HYPOTHETICAL CONSERVED PROTEIN (EUROFUNG)-RELATED"/>
    <property type="match status" value="1"/>
</dbReference>
<dbReference type="RefSeq" id="XP_008712930.1">
    <property type="nucleotide sequence ID" value="XM_008714708.1"/>
</dbReference>